<dbReference type="Pfam" id="PF23003">
    <property type="entry name" value="Fn1_2"/>
    <property type="match status" value="1"/>
</dbReference>
<evidence type="ECO:0000256" key="1">
    <source>
        <dbReference type="SAM" id="SignalP"/>
    </source>
</evidence>
<dbReference type="InterPro" id="IPR055119">
    <property type="entry name" value="Mig18_Fn1"/>
</dbReference>
<feature type="signal peptide" evidence="1">
    <location>
        <begin position="1"/>
        <end position="18"/>
    </location>
</feature>
<proteinExistence type="predicted"/>
<evidence type="ECO:0000259" key="2">
    <source>
        <dbReference type="Pfam" id="PF23003"/>
    </source>
</evidence>
<evidence type="ECO:0000313" key="3">
    <source>
        <dbReference type="Proteomes" id="UP000887581"/>
    </source>
</evidence>
<dbReference type="Proteomes" id="UP000887581">
    <property type="component" value="Unplaced"/>
</dbReference>
<sequence length="333" mass="38099">MMIRLEFLIILLFVLTEAQRSIVLKSWFGTGAKNVKYETVANNAFTKDGNIVPQTANARVDLNGRTIYDCTDIMGRIRRNGEEYERPNHKFKYKCDNGIERITACIGTERTGKALIKVGETFTKDGFWHKCTHYANNETAIYAEEAACEVNNKLYHISDEIRSEFFVMKCSENGYKIIDNEDNEYNLGCYYIDKDKMIDMKPDTVVEVNNIIHHCENNNDNIQYYTTGINLGCYISKMDRDLELGDSVVDKQILHRCYAEGDQIKYEEYPCGFKNTPSCEVPQRMKIPTQIPTISKPNSGFGTFSIAQLINRGSDKVISGPNTMKLELKADNR</sequence>
<feature type="chain" id="PRO_5037505815" description="Abnormal cell migration protein 18-like fibronectin type I domain-containing protein" evidence="1">
    <location>
        <begin position="19"/>
        <end position="333"/>
    </location>
</feature>
<organism evidence="3 4">
    <name type="scientific">Setaria digitata</name>
    <dbReference type="NCBI Taxonomy" id="48799"/>
    <lineage>
        <taxon>Eukaryota</taxon>
        <taxon>Metazoa</taxon>
        <taxon>Ecdysozoa</taxon>
        <taxon>Nematoda</taxon>
        <taxon>Chromadorea</taxon>
        <taxon>Rhabditida</taxon>
        <taxon>Spirurina</taxon>
        <taxon>Spiruromorpha</taxon>
        <taxon>Filarioidea</taxon>
        <taxon>Setariidae</taxon>
        <taxon>Setaria</taxon>
    </lineage>
</organism>
<dbReference type="AlphaFoldDB" id="A0A915PGU6"/>
<accession>A0A915PGU6</accession>
<keyword evidence="3" id="KW-1185">Reference proteome</keyword>
<evidence type="ECO:0000313" key="4">
    <source>
        <dbReference type="WBParaSite" id="sdigi.contig1084.g10171.t1"/>
    </source>
</evidence>
<reference evidence="4" key="1">
    <citation type="submission" date="2022-11" db="UniProtKB">
        <authorList>
            <consortium name="WormBaseParasite"/>
        </authorList>
    </citation>
    <scope>IDENTIFICATION</scope>
</reference>
<protein>
    <recommendedName>
        <fullName evidence="2">Abnormal cell migration protein 18-like fibronectin type I domain-containing protein</fullName>
    </recommendedName>
</protein>
<feature type="domain" description="Abnormal cell migration protein 18-like fibronectin type I" evidence="2">
    <location>
        <begin position="70"/>
        <end position="137"/>
    </location>
</feature>
<keyword evidence="1" id="KW-0732">Signal</keyword>
<name>A0A915PGU6_9BILA</name>
<dbReference type="WBParaSite" id="sdigi.contig1084.g10171.t1">
    <property type="protein sequence ID" value="sdigi.contig1084.g10171.t1"/>
    <property type="gene ID" value="sdigi.contig1084.g10171"/>
</dbReference>